<organism evidence="1 2">
    <name type="scientific">Trifolium medium</name>
    <dbReference type="NCBI Taxonomy" id="97028"/>
    <lineage>
        <taxon>Eukaryota</taxon>
        <taxon>Viridiplantae</taxon>
        <taxon>Streptophyta</taxon>
        <taxon>Embryophyta</taxon>
        <taxon>Tracheophyta</taxon>
        <taxon>Spermatophyta</taxon>
        <taxon>Magnoliopsida</taxon>
        <taxon>eudicotyledons</taxon>
        <taxon>Gunneridae</taxon>
        <taxon>Pentapetalae</taxon>
        <taxon>rosids</taxon>
        <taxon>fabids</taxon>
        <taxon>Fabales</taxon>
        <taxon>Fabaceae</taxon>
        <taxon>Papilionoideae</taxon>
        <taxon>50 kb inversion clade</taxon>
        <taxon>NPAAA clade</taxon>
        <taxon>Hologalegina</taxon>
        <taxon>IRL clade</taxon>
        <taxon>Trifolieae</taxon>
        <taxon>Trifolium</taxon>
    </lineage>
</organism>
<dbReference type="AlphaFoldDB" id="A0A392UIF3"/>
<evidence type="ECO:0000313" key="2">
    <source>
        <dbReference type="Proteomes" id="UP000265520"/>
    </source>
</evidence>
<reference evidence="1 2" key="1">
    <citation type="journal article" date="2018" name="Front. Plant Sci.">
        <title>Red Clover (Trifolium pratense) and Zigzag Clover (T. medium) - A Picture of Genomic Similarities and Differences.</title>
        <authorList>
            <person name="Dluhosova J."/>
            <person name="Istvanek J."/>
            <person name="Nedelnik J."/>
            <person name="Repkova J."/>
        </authorList>
    </citation>
    <scope>NUCLEOTIDE SEQUENCE [LARGE SCALE GENOMIC DNA]</scope>
    <source>
        <strain evidence="2">cv. 10/8</strain>
        <tissue evidence="1">Leaf</tissue>
    </source>
</reference>
<name>A0A392UIF3_9FABA</name>
<keyword evidence="2" id="KW-1185">Reference proteome</keyword>
<accession>A0A392UIF3</accession>
<proteinExistence type="predicted"/>
<protein>
    <submittedName>
        <fullName evidence="1">Uncharacterized protein</fullName>
    </submittedName>
</protein>
<dbReference type="Proteomes" id="UP000265520">
    <property type="component" value="Unassembled WGS sequence"/>
</dbReference>
<evidence type="ECO:0000313" key="1">
    <source>
        <dbReference type="EMBL" id="MCI72404.1"/>
    </source>
</evidence>
<feature type="non-terminal residue" evidence="1">
    <location>
        <position position="23"/>
    </location>
</feature>
<comment type="caution">
    <text evidence="1">The sequence shown here is derived from an EMBL/GenBank/DDBJ whole genome shotgun (WGS) entry which is preliminary data.</text>
</comment>
<sequence length="23" mass="2387">MFVSWSPALAAATRTGFSADSGR</sequence>
<dbReference type="EMBL" id="LXQA010817395">
    <property type="protein sequence ID" value="MCI72404.1"/>
    <property type="molecule type" value="Genomic_DNA"/>
</dbReference>